<dbReference type="AlphaFoldDB" id="I3WBN7"/>
<dbReference type="EMBL" id="CP003185">
    <property type="protein sequence ID" value="AFK94238.1"/>
    <property type="molecule type" value="Genomic_DNA"/>
</dbReference>
<accession>I3WBN7</accession>
<keyword evidence="5" id="KW-0479">Metal-binding</keyword>
<evidence type="ECO:0000259" key="12">
    <source>
        <dbReference type="Pfam" id="PF01743"/>
    </source>
</evidence>
<reference evidence="14 15" key="1">
    <citation type="journal article" date="2014" name="Appl. Environ. Microbiol.">
        <title>Profile of Secreted Hydrolases, Associated Proteins, and SlpA in Thermoanaerobacterium saccharolyticum during the Degradation of Hemicellulose.</title>
        <authorList>
            <person name="Currie D.H."/>
            <person name="Guss A.M."/>
            <person name="Herring C.D."/>
            <person name="Giannone R.J."/>
            <person name="Johnson C.M."/>
            <person name="Lankford P.K."/>
            <person name="Brown S.D."/>
            <person name="Hettich R.L."/>
            <person name="Lynd L.R."/>
        </authorList>
    </citation>
    <scope>NUCLEOTIDE SEQUENCE [LARGE SCALE GENOMIC DNA]</scope>
    <source>
        <strain evidence="15">DSM 8691 / JW/SL-YS485</strain>
    </source>
</reference>
<dbReference type="InterPro" id="IPR032828">
    <property type="entry name" value="PolyA_RNA-bd"/>
</dbReference>
<evidence type="ECO:0000313" key="15">
    <source>
        <dbReference type="Proteomes" id="UP000006178"/>
    </source>
</evidence>
<sequence>MFKILEKILSAGGQLYRVGGSVRDEIMGFEPHDFDYCVTGLSIEQFTELFPNAQVTGKDFPVFRINNEEYALARTEKKQGTGYRGFEVFTSPNVTIEQDLARRDLTINSIAINVATGKIVDPFGGIEDINKGVIRATTPAFAEDPLRVYRAARFAAKFNFKVEPKTIKMMNSLKNELNTLSVERVFEEVRKALNTEKPSLFFSTLLTANVLDVHFKELLTRSKNYNLETALKHIDKVSKLTTREEVKFAALVQGLDSFFIQNLCYRLNLPKTWLKAGLECSLEHSLIDELLFFDKLSSFEKVNLLEKISKSTLGFDGLSSLINKDISKIKSIADSMFKNVSGNALKEIIKKNKLNGAEISRLIHNERVKFIEFIL</sequence>
<evidence type="ECO:0000256" key="11">
    <source>
        <dbReference type="RuleBase" id="RU003953"/>
    </source>
</evidence>
<dbReference type="InterPro" id="IPR050124">
    <property type="entry name" value="tRNA_CCA-adding_enzyme"/>
</dbReference>
<dbReference type="InterPro" id="IPR002646">
    <property type="entry name" value="PolA_pol_head_dom"/>
</dbReference>
<dbReference type="Gene3D" id="1.10.3090.10">
    <property type="entry name" value="cca-adding enzyme, domain 2"/>
    <property type="match status" value="1"/>
</dbReference>
<dbReference type="Proteomes" id="UP000006178">
    <property type="component" value="Plasmid pMU3262"/>
</dbReference>
<gene>
    <name evidence="14" type="ordered locus">Tsac_2689</name>
</gene>
<dbReference type="SUPFAM" id="SSF81301">
    <property type="entry name" value="Nucleotidyltransferase"/>
    <property type="match status" value="1"/>
</dbReference>
<comment type="similarity">
    <text evidence="11">Belongs to the tRNA nucleotidyltransferase/poly(A) polymerase family.</text>
</comment>
<keyword evidence="7" id="KW-0692">RNA repair</keyword>
<evidence type="ECO:0000256" key="1">
    <source>
        <dbReference type="ARBA" id="ARBA00001946"/>
    </source>
</evidence>
<dbReference type="Pfam" id="PF01743">
    <property type="entry name" value="PolyA_pol"/>
    <property type="match status" value="1"/>
</dbReference>
<evidence type="ECO:0000256" key="10">
    <source>
        <dbReference type="ARBA" id="ARBA00022884"/>
    </source>
</evidence>
<name>I3WBN7_THESW</name>
<evidence type="ECO:0000313" key="14">
    <source>
        <dbReference type="EMBL" id="AFK94238.1"/>
    </source>
</evidence>
<geneLocation type="plasmid" evidence="14 15">
    <name>pMU3262</name>
</geneLocation>
<dbReference type="GO" id="GO:0008033">
    <property type="term" value="P:tRNA processing"/>
    <property type="evidence" value="ECO:0007669"/>
    <property type="project" value="UniProtKB-KW"/>
</dbReference>
<dbReference type="PANTHER" id="PTHR47545">
    <property type="entry name" value="MULTIFUNCTIONAL CCA PROTEIN"/>
    <property type="match status" value="1"/>
</dbReference>
<organism evidence="14 15">
    <name type="scientific">Thermoanaerobacterium saccharolyticum (strain DSM 8691 / JW/SL-YS485)</name>
    <dbReference type="NCBI Taxonomy" id="1094508"/>
    <lineage>
        <taxon>Bacteria</taxon>
        <taxon>Bacillati</taxon>
        <taxon>Bacillota</taxon>
        <taxon>Clostridia</taxon>
        <taxon>Thermoanaerobacterales</taxon>
        <taxon>Thermoanaerobacteraceae</taxon>
        <taxon>Thermoanaerobacterium</taxon>
    </lineage>
</organism>
<dbReference type="InterPro" id="IPR043519">
    <property type="entry name" value="NT_sf"/>
</dbReference>
<evidence type="ECO:0000256" key="9">
    <source>
        <dbReference type="ARBA" id="ARBA00022842"/>
    </source>
</evidence>
<evidence type="ECO:0000256" key="3">
    <source>
        <dbReference type="ARBA" id="ARBA00022694"/>
    </source>
</evidence>
<keyword evidence="8" id="KW-0067">ATP-binding</keyword>
<dbReference type="RefSeq" id="WP_014759509.1">
    <property type="nucleotide sequence ID" value="NC_017998.1"/>
</dbReference>
<dbReference type="Pfam" id="PF12627">
    <property type="entry name" value="PolyA_pol_RNAbd"/>
    <property type="match status" value="1"/>
</dbReference>
<evidence type="ECO:0000259" key="13">
    <source>
        <dbReference type="Pfam" id="PF12627"/>
    </source>
</evidence>
<dbReference type="GO" id="GO:0042245">
    <property type="term" value="P:RNA repair"/>
    <property type="evidence" value="ECO:0007669"/>
    <property type="project" value="UniProtKB-KW"/>
</dbReference>
<dbReference type="BioCyc" id="TSAC1094508:GLMA-2736-MONOMER"/>
<dbReference type="GO" id="GO:0046872">
    <property type="term" value="F:metal ion binding"/>
    <property type="evidence" value="ECO:0007669"/>
    <property type="project" value="UniProtKB-KW"/>
</dbReference>
<keyword evidence="10 11" id="KW-0694">RNA-binding</keyword>
<protein>
    <submittedName>
        <fullName evidence="14">Polynucleotide adenylyltransferase region</fullName>
    </submittedName>
</protein>
<keyword evidence="3" id="KW-0819">tRNA processing</keyword>
<keyword evidence="4 14" id="KW-0548">Nucleotidyltransferase</keyword>
<keyword evidence="15" id="KW-1185">Reference proteome</keyword>
<proteinExistence type="inferred from homology"/>
<feature type="domain" description="Poly A polymerase head" evidence="12">
    <location>
        <begin position="15"/>
        <end position="135"/>
    </location>
</feature>
<keyword evidence="14" id="KW-0614">Plasmid</keyword>
<evidence type="ECO:0000256" key="6">
    <source>
        <dbReference type="ARBA" id="ARBA00022741"/>
    </source>
</evidence>
<dbReference type="SUPFAM" id="SSF81891">
    <property type="entry name" value="Poly A polymerase C-terminal region-like"/>
    <property type="match status" value="1"/>
</dbReference>
<dbReference type="CDD" id="cd05398">
    <property type="entry name" value="NT_ClassII-CCAase"/>
    <property type="match status" value="1"/>
</dbReference>
<evidence type="ECO:0000256" key="2">
    <source>
        <dbReference type="ARBA" id="ARBA00022679"/>
    </source>
</evidence>
<evidence type="ECO:0000256" key="5">
    <source>
        <dbReference type="ARBA" id="ARBA00022723"/>
    </source>
</evidence>
<dbReference type="GO" id="GO:0003723">
    <property type="term" value="F:RNA binding"/>
    <property type="evidence" value="ECO:0007669"/>
    <property type="project" value="UniProtKB-KW"/>
</dbReference>
<dbReference type="GO" id="GO:0016779">
    <property type="term" value="F:nucleotidyltransferase activity"/>
    <property type="evidence" value="ECO:0007669"/>
    <property type="project" value="UniProtKB-KW"/>
</dbReference>
<comment type="cofactor">
    <cofactor evidence="1">
        <name>Mg(2+)</name>
        <dbReference type="ChEBI" id="CHEBI:18420"/>
    </cofactor>
</comment>
<dbReference type="PATRIC" id="fig|1094508.3.peg.2726"/>
<dbReference type="KEGG" id="tsh:Tsac_2689"/>
<keyword evidence="2 11" id="KW-0808">Transferase</keyword>
<dbReference type="PANTHER" id="PTHR47545:SF1">
    <property type="entry name" value="MULTIFUNCTIONAL CCA PROTEIN"/>
    <property type="match status" value="1"/>
</dbReference>
<evidence type="ECO:0000256" key="7">
    <source>
        <dbReference type="ARBA" id="ARBA00022800"/>
    </source>
</evidence>
<keyword evidence="9" id="KW-0460">Magnesium</keyword>
<evidence type="ECO:0000256" key="8">
    <source>
        <dbReference type="ARBA" id="ARBA00022840"/>
    </source>
</evidence>
<dbReference type="GO" id="GO:0005524">
    <property type="term" value="F:ATP binding"/>
    <property type="evidence" value="ECO:0007669"/>
    <property type="project" value="UniProtKB-KW"/>
</dbReference>
<keyword evidence="6" id="KW-0547">Nucleotide-binding</keyword>
<feature type="domain" description="tRNA nucleotidyltransferase/poly(A) polymerase RNA and SrmB- binding" evidence="13">
    <location>
        <begin position="159"/>
        <end position="218"/>
    </location>
</feature>
<evidence type="ECO:0000256" key="4">
    <source>
        <dbReference type="ARBA" id="ARBA00022695"/>
    </source>
</evidence>
<dbReference type="Gene3D" id="3.30.460.10">
    <property type="entry name" value="Beta Polymerase, domain 2"/>
    <property type="match status" value="1"/>
</dbReference>